<reference evidence="1 2" key="1">
    <citation type="submission" date="2016-08" db="EMBL/GenBank/DDBJ databases">
        <authorList>
            <person name="Seilhamer J.J."/>
        </authorList>
    </citation>
    <scope>NUCLEOTIDE SEQUENCE [LARGE SCALE GENOMIC DNA]</scope>
    <source>
        <strain evidence="1">L21-II-0</strain>
    </source>
</reference>
<proteinExistence type="predicted"/>
<protein>
    <submittedName>
        <fullName evidence="1">Uncharacterized protein</fullName>
    </submittedName>
</protein>
<organism evidence="1 2">
    <name type="scientific">Methanoculleus chikugoensis</name>
    <dbReference type="NCBI Taxonomy" id="118126"/>
    <lineage>
        <taxon>Archaea</taxon>
        <taxon>Methanobacteriati</taxon>
        <taxon>Methanobacteriota</taxon>
        <taxon>Stenosarchaea group</taxon>
        <taxon>Methanomicrobia</taxon>
        <taxon>Methanomicrobiales</taxon>
        <taxon>Methanomicrobiaceae</taxon>
        <taxon>Methanoculleus</taxon>
    </lineage>
</organism>
<dbReference type="STRING" id="118126.L21_0002"/>
<dbReference type="AlphaFoldDB" id="A0A1M4MH03"/>
<sequence length="418" mass="47651">MTENTLLFMGDYEFDHPECDWCDFESPTSFFDYHIVIWGLSELGALRSIMSDSCFPRRIGEIRSFLESSGCLVILCPTPQIIEIYGRTSSTDRLIPIKDFASTEANGKKIAFRGSEPFKSYWEKCAELHTYNAYFDPSIGGPFLFIQGHMDKAVGTYIPVGNGHIVILPDLNEECNPDEIDYFIDAIRELANELRKGTTDYLLPGWADEVSLPGESKIVESIRTIEKEIEQLHSLQDEKQARLTEITKNKILLAGQGPPLENQVAKVLEEIGFAVQPGMTNRQDHIIEYNGKVAVVEVKGRTKSGKEEDARQLETWVSEYMSGHKEQTECKGFLFLNAYCDTPLFERAGKTIFPDSMLRYSIRNEHCLMTTTQLLRLYYYFQQHPEEKEKLIEEMFATVGVFEKFSEPDIIIEGSSDA</sequence>
<evidence type="ECO:0000313" key="1">
    <source>
        <dbReference type="EMBL" id="SCL74138.1"/>
    </source>
</evidence>
<dbReference type="EMBL" id="FMID01000001">
    <property type="protein sequence ID" value="SCL74138.1"/>
    <property type="molecule type" value="Genomic_DNA"/>
</dbReference>
<gene>
    <name evidence="1" type="ORF">L21_0002</name>
</gene>
<dbReference type="RefSeq" id="WP_143727166.1">
    <property type="nucleotide sequence ID" value="NZ_FMID01000001.1"/>
</dbReference>
<accession>A0A1M4MH03</accession>
<evidence type="ECO:0000313" key="2">
    <source>
        <dbReference type="Proteomes" id="UP000184671"/>
    </source>
</evidence>
<dbReference type="Proteomes" id="UP000184671">
    <property type="component" value="Unassembled WGS sequence"/>
</dbReference>
<name>A0A1M4MH03_9EURY</name>